<dbReference type="PANTHER" id="PTHR10426">
    <property type="entry name" value="STRICTOSIDINE SYNTHASE-RELATED"/>
    <property type="match status" value="1"/>
</dbReference>
<reference evidence="6" key="2">
    <citation type="submission" date="2015-06" db="UniProtKB">
        <authorList>
            <consortium name="EnsemblMetazoa"/>
        </authorList>
    </citation>
    <scope>IDENTIFICATION</scope>
</reference>
<evidence type="ECO:0000313" key="6">
    <source>
        <dbReference type="EnsemblMetazoa" id="tetur21g01460.1"/>
    </source>
</evidence>
<proteinExistence type="inferred from homology"/>
<dbReference type="KEGG" id="tut:107367213"/>
<keyword evidence="4" id="KW-1133">Transmembrane helix</keyword>
<feature type="transmembrane region" description="Helical" evidence="4">
    <location>
        <begin position="12"/>
        <end position="34"/>
    </location>
</feature>
<keyword evidence="4" id="KW-0812">Transmembrane</keyword>
<feature type="domain" description="Strictosidine synthase conserved region" evidence="5">
    <location>
        <begin position="188"/>
        <end position="270"/>
    </location>
</feature>
<evidence type="ECO:0000256" key="3">
    <source>
        <dbReference type="ARBA" id="ARBA00023180"/>
    </source>
</evidence>
<dbReference type="STRING" id="32264.T1KTY6"/>
<evidence type="ECO:0000256" key="2">
    <source>
        <dbReference type="ARBA" id="ARBA00022553"/>
    </source>
</evidence>
<dbReference type="HOGENOM" id="CLU_023267_0_0_1"/>
<dbReference type="OMA" id="TFITQMG"/>
<keyword evidence="4" id="KW-0472">Membrane</keyword>
<keyword evidence="2" id="KW-0597">Phosphoprotein</keyword>
<organism evidence="6 7">
    <name type="scientific">Tetranychus urticae</name>
    <name type="common">Two-spotted spider mite</name>
    <dbReference type="NCBI Taxonomy" id="32264"/>
    <lineage>
        <taxon>Eukaryota</taxon>
        <taxon>Metazoa</taxon>
        <taxon>Ecdysozoa</taxon>
        <taxon>Arthropoda</taxon>
        <taxon>Chelicerata</taxon>
        <taxon>Arachnida</taxon>
        <taxon>Acari</taxon>
        <taxon>Acariformes</taxon>
        <taxon>Trombidiformes</taxon>
        <taxon>Prostigmata</taxon>
        <taxon>Eleutherengona</taxon>
        <taxon>Raphignathae</taxon>
        <taxon>Tetranychoidea</taxon>
        <taxon>Tetranychidae</taxon>
        <taxon>Tetranychus</taxon>
    </lineage>
</organism>
<evidence type="ECO:0000256" key="1">
    <source>
        <dbReference type="ARBA" id="ARBA00009191"/>
    </source>
</evidence>
<evidence type="ECO:0000313" key="7">
    <source>
        <dbReference type="Proteomes" id="UP000015104"/>
    </source>
</evidence>
<dbReference type="EMBL" id="CAEY01000548">
    <property type="status" value="NOT_ANNOTATED_CDS"/>
    <property type="molecule type" value="Genomic_DNA"/>
</dbReference>
<dbReference type="AlphaFoldDB" id="T1KTY6"/>
<dbReference type="eggNOG" id="KOG1520">
    <property type="taxonomic scope" value="Eukaryota"/>
</dbReference>
<dbReference type="OrthoDB" id="5307922at2759"/>
<keyword evidence="3" id="KW-0325">Glycoprotein</keyword>
<keyword evidence="7" id="KW-1185">Reference proteome</keyword>
<evidence type="ECO:0000259" key="5">
    <source>
        <dbReference type="Pfam" id="PF03088"/>
    </source>
</evidence>
<evidence type="ECO:0000256" key="4">
    <source>
        <dbReference type="SAM" id="Phobius"/>
    </source>
</evidence>
<reference evidence="7" key="1">
    <citation type="submission" date="2011-08" db="EMBL/GenBank/DDBJ databases">
        <authorList>
            <person name="Rombauts S."/>
        </authorList>
    </citation>
    <scope>NUCLEOTIDE SEQUENCE</scope>
    <source>
        <strain evidence="7">London</strain>
    </source>
</reference>
<dbReference type="PANTHER" id="PTHR10426:SF88">
    <property type="entry name" value="ADIPOCYTE PLASMA MEMBRANE-ASSOCIATED PROTEIN HEMOMUCIN-RELATED"/>
    <property type="match status" value="1"/>
</dbReference>
<accession>T1KTY6</accession>
<comment type="similarity">
    <text evidence="1">Belongs to the strictosidine synthase family.</text>
</comment>
<sequence>MAKTNKRSKPKTTSTLVSSNQIILVLIAVIFFYISIDQRIGYRVKEQNLFDSFDGPFAENNDLFEAEKIFVGILPGPESLARYKDKLYTGTADGRIIRIEGSDKLSTVVQFGPDSCNGQLNNATCGRPLGVRVTSSGDLYTVDTFNGLVKVVNIDGKDKPKTKLLYDTHQPVNGNRSMFLDDLVVDEKPDGNFIYMTDGSIIWNLHHVIHLVMSLDDSGRILRYTESTGKVDVVVDNLAFPNGIELTDAKDALLIGEFCNHRILKHYLTGPKKGTTEVVINLPGEPDNIRRSSRTDKETYWIAISAPRTKSTPISYDFYTDKPKMRMFILTSYRMIGSTLKFIGKMINNKGLIEKGESLRQLLSFWETHIRSMALEIDAAGNVLNCLHSNDGYIHSLSEINDVIKENGERILYIGSYANNFLGQLVLKAP</sequence>
<gene>
    <name evidence="6" type="primary">107367213</name>
</gene>
<dbReference type="GO" id="GO:0016787">
    <property type="term" value="F:hydrolase activity"/>
    <property type="evidence" value="ECO:0007669"/>
    <property type="project" value="TreeGrafter"/>
</dbReference>
<dbReference type="InterPro" id="IPR018119">
    <property type="entry name" value="Strictosidine_synth_cons-reg"/>
</dbReference>
<dbReference type="Gene3D" id="2.120.10.30">
    <property type="entry name" value="TolB, C-terminal domain"/>
    <property type="match status" value="1"/>
</dbReference>
<dbReference type="Pfam" id="PF20067">
    <property type="entry name" value="SSL_N"/>
    <property type="match status" value="1"/>
</dbReference>
<dbReference type="SUPFAM" id="SSF63829">
    <property type="entry name" value="Calcium-dependent phosphotriesterase"/>
    <property type="match status" value="1"/>
</dbReference>
<protein>
    <recommendedName>
        <fullName evidence="5">Strictosidine synthase conserved region domain-containing protein</fullName>
    </recommendedName>
</protein>
<name>T1KTY6_TETUR</name>
<dbReference type="Pfam" id="PF03088">
    <property type="entry name" value="Str_synth"/>
    <property type="match status" value="1"/>
</dbReference>
<dbReference type="GO" id="GO:0012505">
    <property type="term" value="C:endomembrane system"/>
    <property type="evidence" value="ECO:0007669"/>
    <property type="project" value="TreeGrafter"/>
</dbReference>
<dbReference type="Proteomes" id="UP000015104">
    <property type="component" value="Unassembled WGS sequence"/>
</dbReference>
<dbReference type="EnsemblMetazoa" id="tetur21g01460.1">
    <property type="protein sequence ID" value="tetur21g01460.1"/>
    <property type="gene ID" value="tetur21g01460"/>
</dbReference>
<dbReference type="InterPro" id="IPR011042">
    <property type="entry name" value="6-blade_b-propeller_TolB-like"/>
</dbReference>